<sequence length="65" mass="7166">LIGSLPRTTALLEGQLAYKAGHISQTQFDRLQDKAVRQTLLELEKTGPGQITDGEQAKPNFLVYP</sequence>
<evidence type="ECO:0000313" key="3">
    <source>
        <dbReference type="Proteomes" id="UP000681720"/>
    </source>
</evidence>
<accession>A0A8S3DTT9</accession>
<evidence type="ECO:0000256" key="1">
    <source>
        <dbReference type="SAM" id="MobiDB-lite"/>
    </source>
</evidence>
<gene>
    <name evidence="2" type="ORF">GIL414_LOCUS57428</name>
</gene>
<feature type="non-terminal residue" evidence="2">
    <location>
        <position position="65"/>
    </location>
</feature>
<dbReference type="SUPFAM" id="SSF51726">
    <property type="entry name" value="UROD/MetE-like"/>
    <property type="match status" value="1"/>
</dbReference>
<reference evidence="2" key="1">
    <citation type="submission" date="2021-02" db="EMBL/GenBank/DDBJ databases">
        <authorList>
            <person name="Nowell W R."/>
        </authorList>
    </citation>
    <scope>NUCLEOTIDE SEQUENCE</scope>
</reference>
<dbReference type="AlphaFoldDB" id="A0A8S3DTT9"/>
<protein>
    <submittedName>
        <fullName evidence="2">Uncharacterized protein</fullName>
    </submittedName>
</protein>
<dbReference type="InterPro" id="IPR038071">
    <property type="entry name" value="UROD/MetE-like_sf"/>
</dbReference>
<organism evidence="2 3">
    <name type="scientific">Rotaria magnacalcarata</name>
    <dbReference type="NCBI Taxonomy" id="392030"/>
    <lineage>
        <taxon>Eukaryota</taxon>
        <taxon>Metazoa</taxon>
        <taxon>Spiralia</taxon>
        <taxon>Gnathifera</taxon>
        <taxon>Rotifera</taxon>
        <taxon>Eurotatoria</taxon>
        <taxon>Bdelloidea</taxon>
        <taxon>Philodinida</taxon>
        <taxon>Philodinidae</taxon>
        <taxon>Rotaria</taxon>
    </lineage>
</organism>
<dbReference type="Proteomes" id="UP000681720">
    <property type="component" value="Unassembled WGS sequence"/>
</dbReference>
<dbReference type="EMBL" id="CAJOBJ010208497">
    <property type="protein sequence ID" value="CAF5004120.1"/>
    <property type="molecule type" value="Genomic_DNA"/>
</dbReference>
<proteinExistence type="predicted"/>
<name>A0A8S3DTT9_9BILA</name>
<feature type="non-terminal residue" evidence="2">
    <location>
        <position position="1"/>
    </location>
</feature>
<comment type="caution">
    <text evidence="2">The sequence shown here is derived from an EMBL/GenBank/DDBJ whole genome shotgun (WGS) entry which is preliminary data.</text>
</comment>
<feature type="region of interest" description="Disordered" evidence="1">
    <location>
        <begin position="46"/>
        <end position="65"/>
    </location>
</feature>
<evidence type="ECO:0000313" key="2">
    <source>
        <dbReference type="EMBL" id="CAF5004120.1"/>
    </source>
</evidence>
<dbReference type="Gene3D" id="3.20.20.210">
    <property type="match status" value="1"/>
</dbReference>